<dbReference type="EMBL" id="ADJX01000002">
    <property type="protein sequence ID" value="OSL49284.1"/>
    <property type="molecule type" value="Genomic_DNA"/>
</dbReference>
<protein>
    <submittedName>
        <fullName evidence="1">Uncharacterized protein</fullName>
    </submittedName>
</protein>
<sequence length="46" mass="5003">MTECERDHKDRGSKKSAARIVTGGKVALKEIFYAQHSLGIAVTVVT</sequence>
<reference evidence="1 2" key="1">
    <citation type="submission" date="2010-04" db="EMBL/GenBank/DDBJ databases">
        <title>The Genome Sequence of Escherichia coli H605.</title>
        <authorList>
            <consortium name="The Broad Institute Genome Sequencing Platform"/>
            <consortium name="The Broad Institute Genome Sequencing Center for Infectious Disease"/>
            <person name="Feldgarden M."/>
            <person name="Gordon D.M."/>
            <person name="Johnson J.R."/>
            <person name="Johnston B.D."/>
            <person name="Young S."/>
            <person name="Zeng Q."/>
            <person name="Koehrsen M."/>
            <person name="Alvarado L."/>
            <person name="Berlin A.M."/>
            <person name="Borenstein D."/>
            <person name="Chapman S.B."/>
            <person name="Chen Z."/>
            <person name="Engels R."/>
            <person name="Freedman E."/>
            <person name="Gellesch M."/>
            <person name="Goldberg J."/>
            <person name="Griggs A."/>
            <person name="Gujja S."/>
            <person name="Heilman E.R."/>
            <person name="Heiman D.I."/>
            <person name="Hepburn T.A."/>
            <person name="Howarth C."/>
            <person name="Jen D."/>
            <person name="Larson L."/>
            <person name="Mehta T."/>
            <person name="Park D."/>
            <person name="Pearson M."/>
            <person name="Richards J."/>
            <person name="Roberts A."/>
            <person name="Saif S."/>
            <person name="Shea T.D."/>
            <person name="Shenoy N."/>
            <person name="Sisk P."/>
            <person name="Stolte C."/>
            <person name="Sykes S.N."/>
            <person name="Walk T."/>
            <person name="White J."/>
            <person name="Yandava C."/>
            <person name="Haas B."/>
            <person name="Henn M.R."/>
            <person name="Nusbaum C."/>
            <person name="Birren B."/>
        </authorList>
    </citation>
    <scope>NUCLEOTIDE SEQUENCE [LARGE SCALE GENOMIC DNA]</scope>
    <source>
        <strain evidence="1 2">H605</strain>
    </source>
</reference>
<evidence type="ECO:0000313" key="1">
    <source>
        <dbReference type="EMBL" id="OSL49284.1"/>
    </source>
</evidence>
<dbReference type="AlphaFoldDB" id="A0AAJ3P0I0"/>
<gene>
    <name evidence="1" type="ORF">EATG_00151</name>
</gene>
<evidence type="ECO:0000313" key="2">
    <source>
        <dbReference type="Proteomes" id="UP000243401"/>
    </source>
</evidence>
<proteinExistence type="predicted"/>
<organism evidence="1 2">
    <name type="scientific">Escherichia coli H605</name>
    <dbReference type="NCBI Taxonomy" id="656410"/>
    <lineage>
        <taxon>Bacteria</taxon>
        <taxon>Pseudomonadati</taxon>
        <taxon>Pseudomonadota</taxon>
        <taxon>Gammaproteobacteria</taxon>
        <taxon>Enterobacterales</taxon>
        <taxon>Enterobacteriaceae</taxon>
        <taxon>Escherichia</taxon>
    </lineage>
</organism>
<comment type="caution">
    <text evidence="1">The sequence shown here is derived from an EMBL/GenBank/DDBJ whole genome shotgun (WGS) entry which is preliminary data.</text>
</comment>
<dbReference type="Proteomes" id="UP000243401">
    <property type="component" value="Unassembled WGS sequence"/>
</dbReference>
<accession>A0AAJ3P0I0</accession>
<name>A0AAJ3P0I0_ECOLX</name>